<dbReference type="InterPro" id="IPR036388">
    <property type="entry name" value="WH-like_DNA-bd_sf"/>
</dbReference>
<dbReference type="GO" id="GO:0003677">
    <property type="term" value="F:DNA binding"/>
    <property type="evidence" value="ECO:0007669"/>
    <property type="project" value="UniProtKB-KW"/>
</dbReference>
<protein>
    <submittedName>
        <fullName evidence="5">AAA ATPase-like protein</fullName>
    </submittedName>
</protein>
<name>A0A2P8IBJ0_SACCR</name>
<dbReference type="PROSITE" id="PS00622">
    <property type="entry name" value="HTH_LUXR_1"/>
    <property type="match status" value="1"/>
</dbReference>
<dbReference type="Pfam" id="PF00196">
    <property type="entry name" value="GerE"/>
    <property type="match status" value="1"/>
</dbReference>
<accession>A0A2P8IBJ0</accession>
<organism evidence="5 6">
    <name type="scientific">Saccharothrix carnea</name>
    <dbReference type="NCBI Taxonomy" id="1280637"/>
    <lineage>
        <taxon>Bacteria</taxon>
        <taxon>Bacillati</taxon>
        <taxon>Actinomycetota</taxon>
        <taxon>Actinomycetes</taxon>
        <taxon>Pseudonocardiales</taxon>
        <taxon>Pseudonocardiaceae</taxon>
        <taxon>Saccharothrix</taxon>
    </lineage>
</organism>
<dbReference type="Pfam" id="PF13191">
    <property type="entry name" value="AAA_16"/>
    <property type="match status" value="1"/>
</dbReference>
<keyword evidence="6" id="KW-1185">Reference proteome</keyword>
<dbReference type="Proteomes" id="UP000241118">
    <property type="component" value="Unassembled WGS sequence"/>
</dbReference>
<sequence>MNGMTPVHQEPSTSAWSWPLVGRTEELNLISASIRRRPDGPAGMVLTGAAGVGKTRLAQEALTAAERRGALVRWVAGTASARTVPLGAFAATLRLAEPDPIRAVPRAVEELLADTRPAGVVVVVDDAHLLDELSAVLVHQLVLRKAASVLLTLRTGEPVPDAVTALWKDGHLPRLELEPLSCRQIAALVETRLGGPVDDAATQRLWSITRGNALYLRQLVDHELAADRLRESVGVWRWSGRPGLSPALLDLVSTRIGELPQRQLDVLDVLAFGGPLEVPLLAELTGACAMEEVEARGLIEVFPQGRRWQARLTDPMFGEVQRRRAGALYAQRLRRRIAAALSATGGRRADDALRRAVLLLDSGAQPEVALLTDAARRAVEVGDLALATRLARAAVSAGGGFEPRLLLGNALGWTGRMIEAGGEWAALRALARTDLQHAQAAMARAKVLAWAGRPAEAEAELAAAARTTSDESADLVLAGVRSVLDAHLGRTARAAEASAEVLSHPRCPAAAVPWASWGLAMASGGLGRLDDIEAALRRTDVGAPGVGLHERALVVVFATRGLLLAGLPDQADRIAQRFRGPCTESLGRPVDAFTSFMAAESATVRGQVETAARRYRQAVAAHREADANGWSFIALVGLTTALGMRGEPAPARRALLEMTAEHHPTCVYLAPDVLLARSWVVAAEGGVSEAAAVARQAAEVAASQGQSTVEVLALHTAVRFGDRTVADRLARLATEVDGPGARIAAAHARALAADDGPGLQAVSVRLEQLGALLVAVDAAAQAAGAHYRHHRHGSAQTATARARKLAQACEDARTPALAALTAPPELTRRQHEILTLVAGGLSNADIAQRLFVSVRTVENHLYRVSTKLGISNRAELAALIDDAGAPERSGN</sequence>
<dbReference type="PROSITE" id="PS50043">
    <property type="entry name" value="HTH_LUXR_2"/>
    <property type="match status" value="1"/>
</dbReference>
<dbReference type="PRINTS" id="PR00038">
    <property type="entry name" value="HTHLUXR"/>
</dbReference>
<dbReference type="SUPFAM" id="SSF46894">
    <property type="entry name" value="C-terminal effector domain of the bipartite response regulators"/>
    <property type="match status" value="1"/>
</dbReference>
<dbReference type="PANTHER" id="PTHR44688">
    <property type="entry name" value="DNA-BINDING TRANSCRIPTIONAL ACTIVATOR DEVR_DOSR"/>
    <property type="match status" value="1"/>
</dbReference>
<dbReference type="EMBL" id="PYAX01000004">
    <property type="protein sequence ID" value="PSL55839.1"/>
    <property type="molecule type" value="Genomic_DNA"/>
</dbReference>
<dbReference type="SMART" id="SM00421">
    <property type="entry name" value="HTH_LUXR"/>
    <property type="match status" value="1"/>
</dbReference>
<reference evidence="5 6" key="1">
    <citation type="submission" date="2018-03" db="EMBL/GenBank/DDBJ databases">
        <title>Genomic Encyclopedia of Type Strains, Phase III (KMG-III): the genomes of soil and plant-associated and newly described type strains.</title>
        <authorList>
            <person name="Whitman W."/>
        </authorList>
    </citation>
    <scope>NUCLEOTIDE SEQUENCE [LARGE SCALE GENOMIC DNA]</scope>
    <source>
        <strain evidence="5 6">CGMCC 4.7097</strain>
    </source>
</reference>
<dbReference type="Gene3D" id="1.25.40.10">
    <property type="entry name" value="Tetratricopeptide repeat domain"/>
    <property type="match status" value="1"/>
</dbReference>
<dbReference type="InterPro" id="IPR016032">
    <property type="entry name" value="Sig_transdc_resp-reg_C-effctor"/>
</dbReference>
<dbReference type="AlphaFoldDB" id="A0A2P8IBJ0"/>
<dbReference type="InterPro" id="IPR027417">
    <property type="entry name" value="P-loop_NTPase"/>
</dbReference>
<evidence type="ECO:0000256" key="2">
    <source>
        <dbReference type="ARBA" id="ARBA00023125"/>
    </source>
</evidence>
<evidence type="ECO:0000313" key="5">
    <source>
        <dbReference type="EMBL" id="PSL55839.1"/>
    </source>
</evidence>
<dbReference type="SUPFAM" id="SSF52540">
    <property type="entry name" value="P-loop containing nucleoside triphosphate hydrolases"/>
    <property type="match status" value="1"/>
</dbReference>
<dbReference type="InterPro" id="IPR011990">
    <property type="entry name" value="TPR-like_helical_dom_sf"/>
</dbReference>
<keyword evidence="3" id="KW-0804">Transcription</keyword>
<keyword evidence="2" id="KW-0238">DNA-binding</keyword>
<keyword evidence="1" id="KW-0805">Transcription regulation</keyword>
<evidence type="ECO:0000256" key="3">
    <source>
        <dbReference type="ARBA" id="ARBA00023163"/>
    </source>
</evidence>
<dbReference type="GO" id="GO:0006355">
    <property type="term" value="P:regulation of DNA-templated transcription"/>
    <property type="evidence" value="ECO:0007669"/>
    <property type="project" value="InterPro"/>
</dbReference>
<dbReference type="CDD" id="cd06170">
    <property type="entry name" value="LuxR_C_like"/>
    <property type="match status" value="1"/>
</dbReference>
<proteinExistence type="predicted"/>
<evidence type="ECO:0000256" key="1">
    <source>
        <dbReference type="ARBA" id="ARBA00023015"/>
    </source>
</evidence>
<dbReference type="RefSeq" id="WP_245949845.1">
    <property type="nucleotide sequence ID" value="NZ_PYAX01000004.1"/>
</dbReference>
<evidence type="ECO:0000259" key="4">
    <source>
        <dbReference type="PROSITE" id="PS50043"/>
    </source>
</evidence>
<dbReference type="Gene3D" id="1.10.10.10">
    <property type="entry name" value="Winged helix-like DNA-binding domain superfamily/Winged helix DNA-binding domain"/>
    <property type="match status" value="1"/>
</dbReference>
<gene>
    <name evidence="5" type="ORF">B0I31_104130</name>
</gene>
<dbReference type="Gene3D" id="3.40.50.300">
    <property type="entry name" value="P-loop containing nucleotide triphosphate hydrolases"/>
    <property type="match status" value="1"/>
</dbReference>
<dbReference type="InterPro" id="IPR000792">
    <property type="entry name" value="Tscrpt_reg_LuxR_C"/>
</dbReference>
<dbReference type="PANTHER" id="PTHR44688:SF16">
    <property type="entry name" value="DNA-BINDING TRANSCRIPTIONAL ACTIVATOR DEVR_DOSR"/>
    <property type="match status" value="1"/>
</dbReference>
<dbReference type="InterPro" id="IPR041664">
    <property type="entry name" value="AAA_16"/>
</dbReference>
<evidence type="ECO:0000313" key="6">
    <source>
        <dbReference type="Proteomes" id="UP000241118"/>
    </source>
</evidence>
<comment type="caution">
    <text evidence="5">The sequence shown here is derived from an EMBL/GenBank/DDBJ whole genome shotgun (WGS) entry which is preliminary data.</text>
</comment>
<feature type="domain" description="HTH luxR-type" evidence="4">
    <location>
        <begin position="819"/>
        <end position="884"/>
    </location>
</feature>